<evidence type="ECO:0000313" key="9">
    <source>
        <dbReference type="EMBL" id="GEK87427.1"/>
    </source>
</evidence>
<protein>
    <submittedName>
        <fullName evidence="9">ABC transporter permease</fullName>
    </submittedName>
</protein>
<keyword evidence="4 7" id="KW-0812">Transmembrane</keyword>
<comment type="caution">
    <text evidence="9">The sequence shown here is derived from an EMBL/GenBank/DDBJ whole genome shotgun (WGS) entry which is preliminary data.</text>
</comment>
<feature type="transmembrane region" description="Helical" evidence="7">
    <location>
        <begin position="99"/>
        <end position="121"/>
    </location>
</feature>
<dbReference type="InterPro" id="IPR000515">
    <property type="entry name" value="MetI-like"/>
</dbReference>
<feature type="transmembrane region" description="Helical" evidence="7">
    <location>
        <begin position="173"/>
        <end position="196"/>
    </location>
</feature>
<evidence type="ECO:0000256" key="2">
    <source>
        <dbReference type="ARBA" id="ARBA00022448"/>
    </source>
</evidence>
<keyword evidence="2 7" id="KW-0813">Transport</keyword>
<accession>A0A511ANS7</accession>
<sequence length="313" mass="32647">MITFILRRVAAGVVTVLTLCVLAFFLLYLSAESTARNIVGQTASAEIVARKASELGLDRPLLAQFTDWVSSAVTGDLGRSWFTGETVAQTLAARVPVTLSITVGAILLSAILSIVLGALAAGRRGWVDHTVQVASVVGAAVPGFLFALALATVFGLVLRWFPATGYVPVTSSVSGWLSTITLPIIALAIGATAAVVQQVRGGMIDVLRMDYVRTLRSRGLGKRRVVYGHVLRNAAGPALGVLGLQFIVVFGGAVVVEQVFSLPGLGQAAIAATSQGDIPVVMGVIIVTAVLVVLVNLAIDLLQGWLNPKVRLS</sequence>
<evidence type="ECO:0000256" key="7">
    <source>
        <dbReference type="RuleBase" id="RU363032"/>
    </source>
</evidence>
<dbReference type="OrthoDB" id="9778910at2"/>
<dbReference type="EMBL" id="BJUW01000013">
    <property type="protein sequence ID" value="GEK87427.1"/>
    <property type="molecule type" value="Genomic_DNA"/>
</dbReference>
<feature type="domain" description="ABC transmembrane type-1" evidence="8">
    <location>
        <begin position="95"/>
        <end position="303"/>
    </location>
</feature>
<name>A0A511ANS7_9MICO</name>
<dbReference type="Proteomes" id="UP000321225">
    <property type="component" value="Unassembled WGS sequence"/>
</dbReference>
<comment type="similarity">
    <text evidence="7">Belongs to the binding-protein-dependent transport system permease family.</text>
</comment>
<evidence type="ECO:0000256" key="6">
    <source>
        <dbReference type="ARBA" id="ARBA00023136"/>
    </source>
</evidence>
<evidence type="ECO:0000256" key="5">
    <source>
        <dbReference type="ARBA" id="ARBA00022989"/>
    </source>
</evidence>
<dbReference type="PROSITE" id="PS50928">
    <property type="entry name" value="ABC_TM1"/>
    <property type="match status" value="1"/>
</dbReference>
<evidence type="ECO:0000256" key="4">
    <source>
        <dbReference type="ARBA" id="ARBA00022692"/>
    </source>
</evidence>
<dbReference type="GO" id="GO:0005886">
    <property type="term" value="C:plasma membrane"/>
    <property type="evidence" value="ECO:0007669"/>
    <property type="project" value="UniProtKB-SubCell"/>
</dbReference>
<keyword evidence="10" id="KW-1185">Reference proteome</keyword>
<comment type="subcellular location">
    <subcellularLocation>
        <location evidence="1 7">Cell membrane</location>
        <topology evidence="1 7">Multi-pass membrane protein</topology>
    </subcellularLocation>
</comment>
<dbReference type="InterPro" id="IPR035906">
    <property type="entry name" value="MetI-like_sf"/>
</dbReference>
<dbReference type="PANTHER" id="PTHR43163:SF6">
    <property type="entry name" value="DIPEPTIDE TRANSPORT SYSTEM PERMEASE PROTEIN DPPB-RELATED"/>
    <property type="match status" value="1"/>
</dbReference>
<keyword evidence="3" id="KW-1003">Cell membrane</keyword>
<evidence type="ECO:0000256" key="1">
    <source>
        <dbReference type="ARBA" id="ARBA00004651"/>
    </source>
</evidence>
<dbReference type="CDD" id="cd06261">
    <property type="entry name" value="TM_PBP2"/>
    <property type="match status" value="1"/>
</dbReference>
<gene>
    <name evidence="9" type="ORF">MAE01_26030</name>
</gene>
<evidence type="ECO:0000259" key="8">
    <source>
        <dbReference type="PROSITE" id="PS50928"/>
    </source>
</evidence>
<evidence type="ECO:0000313" key="10">
    <source>
        <dbReference type="Proteomes" id="UP000321225"/>
    </source>
</evidence>
<feature type="transmembrane region" description="Helical" evidence="7">
    <location>
        <begin position="133"/>
        <end position="161"/>
    </location>
</feature>
<evidence type="ECO:0000256" key="3">
    <source>
        <dbReference type="ARBA" id="ARBA00022475"/>
    </source>
</evidence>
<dbReference type="InterPro" id="IPR045621">
    <property type="entry name" value="BPD_transp_1_N"/>
</dbReference>
<organism evidence="9 10">
    <name type="scientific">Microbacterium aerolatum</name>
    <dbReference type="NCBI Taxonomy" id="153731"/>
    <lineage>
        <taxon>Bacteria</taxon>
        <taxon>Bacillati</taxon>
        <taxon>Actinomycetota</taxon>
        <taxon>Actinomycetes</taxon>
        <taxon>Micrococcales</taxon>
        <taxon>Microbacteriaceae</taxon>
        <taxon>Microbacterium</taxon>
    </lineage>
</organism>
<dbReference type="GO" id="GO:0071916">
    <property type="term" value="F:dipeptide transmembrane transporter activity"/>
    <property type="evidence" value="ECO:0007669"/>
    <property type="project" value="TreeGrafter"/>
</dbReference>
<dbReference type="Pfam" id="PF19300">
    <property type="entry name" value="BPD_transp_1_N"/>
    <property type="match status" value="1"/>
</dbReference>
<feature type="transmembrane region" description="Helical" evidence="7">
    <location>
        <begin position="239"/>
        <end position="260"/>
    </location>
</feature>
<proteinExistence type="inferred from homology"/>
<dbReference type="Pfam" id="PF00528">
    <property type="entry name" value="BPD_transp_1"/>
    <property type="match status" value="1"/>
</dbReference>
<keyword evidence="6 7" id="KW-0472">Membrane</keyword>
<dbReference type="SUPFAM" id="SSF161098">
    <property type="entry name" value="MetI-like"/>
    <property type="match status" value="1"/>
</dbReference>
<feature type="transmembrane region" description="Helical" evidence="7">
    <location>
        <begin position="280"/>
        <end position="302"/>
    </location>
</feature>
<dbReference type="RefSeq" id="WP_147040052.1">
    <property type="nucleotide sequence ID" value="NZ_BJUW01000013.1"/>
</dbReference>
<dbReference type="PANTHER" id="PTHR43163">
    <property type="entry name" value="DIPEPTIDE TRANSPORT SYSTEM PERMEASE PROTEIN DPPB-RELATED"/>
    <property type="match status" value="1"/>
</dbReference>
<reference evidence="9 10" key="1">
    <citation type="submission" date="2019-07" db="EMBL/GenBank/DDBJ databases">
        <title>Whole genome shotgun sequence of Microbacterium aerolatum NBRC 103071.</title>
        <authorList>
            <person name="Hosoyama A."/>
            <person name="Uohara A."/>
            <person name="Ohji S."/>
            <person name="Ichikawa N."/>
        </authorList>
    </citation>
    <scope>NUCLEOTIDE SEQUENCE [LARGE SCALE GENOMIC DNA]</scope>
    <source>
        <strain evidence="9 10">NBRC 103071</strain>
    </source>
</reference>
<dbReference type="AlphaFoldDB" id="A0A511ANS7"/>
<dbReference type="Gene3D" id="1.10.3720.10">
    <property type="entry name" value="MetI-like"/>
    <property type="match status" value="1"/>
</dbReference>
<keyword evidence="5 7" id="KW-1133">Transmembrane helix</keyword>